<comment type="caution">
    <text evidence="1">The sequence shown here is derived from an EMBL/GenBank/DDBJ whole genome shotgun (WGS) entry which is preliminary data.</text>
</comment>
<name>A0ACC5XDY3_PANGG</name>
<evidence type="ECO:0000313" key="1">
    <source>
        <dbReference type="EMBL" id="MCI4389574.1"/>
    </source>
</evidence>
<protein>
    <submittedName>
        <fullName evidence="1">Uncharacterized protein</fullName>
    </submittedName>
</protein>
<proteinExistence type="predicted"/>
<accession>A0ACC5XDY3</accession>
<keyword evidence="2" id="KW-1185">Reference proteome</keyword>
<dbReference type="Proteomes" id="UP000829447">
    <property type="component" value="Linkage Group LG19"/>
</dbReference>
<sequence>MSAVSATEKVDGFTRRSVKKAQKQRKSPSSSRFRSHSSSGELSALPQLRANVHDAPSTEQQELFVQKLQQCCVLFDFFDSVTDLKSKEVKRATLNELTTLRWI</sequence>
<gene>
    <name evidence="1" type="ORF">PGIGA_G00099720</name>
</gene>
<reference evidence="1 2" key="1">
    <citation type="journal article" date="2022" name="bioRxiv">
        <title>An ancient truncated duplication of the anti-Mullerian hormone receptor type 2 gene is a potential conserved master sex determinant in the Pangasiidae catfish family.</title>
        <authorList>
            <person name="Wen M."/>
            <person name="Pan Q."/>
            <person name="Jouanno E."/>
            <person name="Montfort J."/>
            <person name="Zahm M."/>
            <person name="Cabau C."/>
            <person name="Klopp C."/>
            <person name="Iampietro C."/>
            <person name="Roques C."/>
            <person name="Bouchez O."/>
            <person name="Castinel A."/>
            <person name="Donnadieu C."/>
            <person name="Parrinello H."/>
            <person name="Poncet C."/>
            <person name="Belmonte E."/>
            <person name="Gautier V."/>
            <person name="Avarre J.-C."/>
            <person name="Dugue R."/>
            <person name="Gustiano R."/>
            <person name="Ha T.T.T."/>
            <person name="Campet M."/>
            <person name="Sriphairoj K."/>
            <person name="Ribolli J."/>
            <person name="de Almeida F.L."/>
            <person name="Desvignes T."/>
            <person name="Postlethwait J.H."/>
            <person name="Bucao C.F."/>
            <person name="Robinson-Rechavi M."/>
            <person name="Bobe J."/>
            <person name="Herpin A."/>
            <person name="Guiguen Y."/>
        </authorList>
    </citation>
    <scope>NUCLEOTIDE SEQUENCE [LARGE SCALE GENOMIC DNA]</scope>
    <source>
        <strain evidence="1">YG-Dec2019</strain>
    </source>
</reference>
<evidence type="ECO:0000313" key="2">
    <source>
        <dbReference type="Proteomes" id="UP000829447"/>
    </source>
</evidence>
<organism evidence="1 2">
    <name type="scientific">Pangasianodon gigas</name>
    <name type="common">Mekong giant catfish</name>
    <name type="synonym">Pangasius gigas</name>
    <dbReference type="NCBI Taxonomy" id="30993"/>
    <lineage>
        <taxon>Eukaryota</taxon>
        <taxon>Metazoa</taxon>
        <taxon>Chordata</taxon>
        <taxon>Craniata</taxon>
        <taxon>Vertebrata</taxon>
        <taxon>Euteleostomi</taxon>
        <taxon>Actinopterygii</taxon>
        <taxon>Neopterygii</taxon>
        <taxon>Teleostei</taxon>
        <taxon>Ostariophysi</taxon>
        <taxon>Siluriformes</taxon>
        <taxon>Pangasiidae</taxon>
        <taxon>Pangasianodon</taxon>
    </lineage>
</organism>
<dbReference type="EMBL" id="CM040472">
    <property type="protein sequence ID" value="MCI4389574.1"/>
    <property type="molecule type" value="Genomic_DNA"/>
</dbReference>